<organism evidence="2 3">
    <name type="scientific">Leptonema illini</name>
    <dbReference type="NCBI Taxonomy" id="183"/>
    <lineage>
        <taxon>Bacteria</taxon>
        <taxon>Pseudomonadati</taxon>
        <taxon>Spirochaetota</taxon>
        <taxon>Spirochaetia</taxon>
        <taxon>Leptospirales</taxon>
        <taxon>Leptospiraceae</taxon>
        <taxon>Leptonema</taxon>
    </lineage>
</organism>
<keyword evidence="1" id="KW-0472">Membrane</keyword>
<feature type="transmembrane region" description="Helical" evidence="1">
    <location>
        <begin position="108"/>
        <end position="129"/>
    </location>
</feature>
<dbReference type="Proteomes" id="UP000460298">
    <property type="component" value="Unassembled WGS sequence"/>
</dbReference>
<dbReference type="EMBL" id="WBUI01000001">
    <property type="protein sequence ID" value="KAB2935375.1"/>
    <property type="molecule type" value="Genomic_DNA"/>
</dbReference>
<sequence length="157" mass="17740">MKSNNSESKQASRLAALVAGLKTKTAPLLDRARPLFQTAVRRIDENPHIVRSIAVLPLLITWFIGLHKEEHRSAAYRGFLLSGLFLLSSWVLYWIIDLLRTYLEGGFVLQLIAFTLQGALSLVYIGLSVKLAIAEYNRKELPGQPLDRLKERLLETI</sequence>
<evidence type="ECO:0000313" key="3">
    <source>
        <dbReference type="Proteomes" id="UP000460298"/>
    </source>
</evidence>
<feature type="transmembrane region" description="Helical" evidence="1">
    <location>
        <begin position="49"/>
        <end position="66"/>
    </location>
</feature>
<protein>
    <submittedName>
        <fullName evidence="2">Uncharacterized protein</fullName>
    </submittedName>
</protein>
<name>A0A833M0F1_9LEPT</name>
<evidence type="ECO:0000313" key="2">
    <source>
        <dbReference type="EMBL" id="KAB2935375.1"/>
    </source>
</evidence>
<reference evidence="2 3" key="1">
    <citation type="submission" date="2019-10" db="EMBL/GenBank/DDBJ databases">
        <title>Extracellular Electron Transfer in a Candidatus Methanoperedens spp. Enrichment Culture.</title>
        <authorList>
            <person name="Berger S."/>
            <person name="Rangel Shaw D."/>
            <person name="Berben T."/>
            <person name="In 'T Zandt M."/>
            <person name="Frank J."/>
            <person name="Reimann J."/>
            <person name="Jetten M.S.M."/>
            <person name="Welte C.U."/>
        </authorList>
    </citation>
    <scope>NUCLEOTIDE SEQUENCE [LARGE SCALE GENOMIC DNA]</scope>
    <source>
        <strain evidence="2">SB12</strain>
    </source>
</reference>
<accession>A0A833M0F1</accession>
<feature type="transmembrane region" description="Helical" evidence="1">
    <location>
        <begin position="78"/>
        <end position="96"/>
    </location>
</feature>
<gene>
    <name evidence="2" type="ORF">F9K24_01200</name>
</gene>
<keyword evidence="1" id="KW-0812">Transmembrane</keyword>
<proteinExistence type="predicted"/>
<keyword evidence="1" id="KW-1133">Transmembrane helix</keyword>
<comment type="caution">
    <text evidence="2">The sequence shown here is derived from an EMBL/GenBank/DDBJ whole genome shotgun (WGS) entry which is preliminary data.</text>
</comment>
<evidence type="ECO:0000256" key="1">
    <source>
        <dbReference type="SAM" id="Phobius"/>
    </source>
</evidence>
<dbReference type="AlphaFoldDB" id="A0A833M0F1"/>